<evidence type="ECO:0000256" key="1">
    <source>
        <dbReference type="ARBA" id="ARBA00004651"/>
    </source>
</evidence>
<protein>
    <recommendedName>
        <fullName evidence="10">GntR family transcriptional regulator</fullName>
    </recommendedName>
</protein>
<comment type="similarity">
    <text evidence="2">Belongs to the DoxX family.</text>
</comment>
<keyword evidence="4 7" id="KW-0812">Transmembrane</keyword>
<feature type="transmembrane region" description="Helical" evidence="7">
    <location>
        <begin position="12"/>
        <end position="36"/>
    </location>
</feature>
<evidence type="ECO:0000256" key="5">
    <source>
        <dbReference type="ARBA" id="ARBA00022989"/>
    </source>
</evidence>
<dbReference type="PANTHER" id="PTHR33452">
    <property type="entry name" value="OXIDOREDUCTASE CATD-RELATED"/>
    <property type="match status" value="1"/>
</dbReference>
<dbReference type="Proteomes" id="UP000029391">
    <property type="component" value="Unassembled WGS sequence"/>
</dbReference>
<dbReference type="EMBL" id="AWXU01000035">
    <property type="protein sequence ID" value="KFN49445.1"/>
    <property type="molecule type" value="Genomic_DNA"/>
</dbReference>
<dbReference type="PANTHER" id="PTHR33452:SF1">
    <property type="entry name" value="INNER MEMBRANE PROTEIN YPHA-RELATED"/>
    <property type="match status" value="1"/>
</dbReference>
<keyword evidence="5 7" id="KW-1133">Transmembrane helix</keyword>
<evidence type="ECO:0000256" key="3">
    <source>
        <dbReference type="ARBA" id="ARBA00022475"/>
    </source>
</evidence>
<accession>A0A091BYP0</accession>
<dbReference type="eggNOG" id="COG2259">
    <property type="taxonomic scope" value="Bacteria"/>
</dbReference>
<dbReference type="AlphaFoldDB" id="A0A091BYP0"/>
<dbReference type="GO" id="GO:0005886">
    <property type="term" value="C:plasma membrane"/>
    <property type="evidence" value="ECO:0007669"/>
    <property type="project" value="UniProtKB-SubCell"/>
</dbReference>
<evidence type="ECO:0000256" key="2">
    <source>
        <dbReference type="ARBA" id="ARBA00006679"/>
    </source>
</evidence>
<dbReference type="InterPro" id="IPR032808">
    <property type="entry name" value="DoxX"/>
</dbReference>
<gene>
    <name evidence="8" type="ORF">P873_10760</name>
</gene>
<feature type="transmembrane region" description="Helical" evidence="7">
    <location>
        <begin position="72"/>
        <end position="90"/>
    </location>
</feature>
<dbReference type="STRING" id="1121013.GCA_000426365_00971"/>
<sequence>MVATRSDFGLLLMRVALGGLVLLHGIAKITGGVLGIQQLLVAHGLPPALSYGAYFGEVLGPLLLIVGWQARIGAALIGVNMAAAIFLAHAGELMKLDATGGWAIELQAIYLLGAIGLLLTGPGRLSFDTR</sequence>
<feature type="transmembrane region" description="Helical" evidence="7">
    <location>
        <begin position="48"/>
        <end position="65"/>
    </location>
</feature>
<dbReference type="OrthoDB" id="280866at2"/>
<evidence type="ECO:0008006" key="10">
    <source>
        <dbReference type="Google" id="ProtNLM"/>
    </source>
</evidence>
<reference evidence="8 9" key="1">
    <citation type="submission" date="2013-09" db="EMBL/GenBank/DDBJ databases">
        <title>Genome sequencing of Arenimonas composti.</title>
        <authorList>
            <person name="Chen F."/>
            <person name="Wang G."/>
        </authorList>
    </citation>
    <scope>NUCLEOTIDE SEQUENCE [LARGE SCALE GENOMIC DNA]</scope>
    <source>
        <strain evidence="8 9">TR7-09</strain>
    </source>
</reference>
<feature type="transmembrane region" description="Helical" evidence="7">
    <location>
        <begin position="102"/>
        <end position="120"/>
    </location>
</feature>
<evidence type="ECO:0000313" key="9">
    <source>
        <dbReference type="Proteomes" id="UP000029391"/>
    </source>
</evidence>
<evidence type="ECO:0000256" key="6">
    <source>
        <dbReference type="ARBA" id="ARBA00023136"/>
    </source>
</evidence>
<evidence type="ECO:0000256" key="7">
    <source>
        <dbReference type="SAM" id="Phobius"/>
    </source>
</evidence>
<dbReference type="InterPro" id="IPR051907">
    <property type="entry name" value="DoxX-like_oxidoreductase"/>
</dbReference>
<proteinExistence type="inferred from homology"/>
<organism evidence="8 9">
    <name type="scientific">Arenimonas composti TR7-09 = DSM 18010</name>
    <dbReference type="NCBI Taxonomy" id="1121013"/>
    <lineage>
        <taxon>Bacteria</taxon>
        <taxon>Pseudomonadati</taxon>
        <taxon>Pseudomonadota</taxon>
        <taxon>Gammaproteobacteria</taxon>
        <taxon>Lysobacterales</taxon>
        <taxon>Lysobacteraceae</taxon>
        <taxon>Arenimonas</taxon>
    </lineage>
</organism>
<comment type="subcellular location">
    <subcellularLocation>
        <location evidence="1">Cell membrane</location>
        <topology evidence="1">Multi-pass membrane protein</topology>
    </subcellularLocation>
</comment>
<dbReference type="Pfam" id="PF07681">
    <property type="entry name" value="DoxX"/>
    <property type="match status" value="1"/>
</dbReference>
<comment type="caution">
    <text evidence="8">The sequence shown here is derived from an EMBL/GenBank/DDBJ whole genome shotgun (WGS) entry which is preliminary data.</text>
</comment>
<evidence type="ECO:0000313" key="8">
    <source>
        <dbReference type="EMBL" id="KFN49445.1"/>
    </source>
</evidence>
<keyword evidence="6 7" id="KW-0472">Membrane</keyword>
<name>A0A091BYP0_9GAMM</name>
<evidence type="ECO:0000256" key="4">
    <source>
        <dbReference type="ARBA" id="ARBA00022692"/>
    </source>
</evidence>
<keyword evidence="3" id="KW-1003">Cell membrane</keyword>
<keyword evidence="9" id="KW-1185">Reference proteome</keyword>
<dbReference type="RefSeq" id="WP_026816391.1">
    <property type="nucleotide sequence ID" value="NZ_AUFF01000002.1"/>
</dbReference>